<reference evidence="1 2" key="1">
    <citation type="journal article" date="2018" name="Sci. Rep.">
        <title>Genomic signatures of local adaptation to the degree of environmental predictability in rotifers.</title>
        <authorList>
            <person name="Franch-Gras L."/>
            <person name="Hahn C."/>
            <person name="Garcia-Roger E.M."/>
            <person name="Carmona M.J."/>
            <person name="Serra M."/>
            <person name="Gomez A."/>
        </authorList>
    </citation>
    <scope>NUCLEOTIDE SEQUENCE [LARGE SCALE GENOMIC DNA]</scope>
    <source>
        <strain evidence="1">HYR1</strain>
    </source>
</reference>
<gene>
    <name evidence="1" type="ORF">BpHYR1_052753</name>
</gene>
<accession>A0A3M7QK86</accession>
<evidence type="ECO:0000313" key="1">
    <source>
        <dbReference type="EMBL" id="RNA11693.1"/>
    </source>
</evidence>
<dbReference type="Proteomes" id="UP000276133">
    <property type="component" value="Unassembled WGS sequence"/>
</dbReference>
<name>A0A3M7QK86_BRAPC</name>
<evidence type="ECO:0000313" key="2">
    <source>
        <dbReference type="Proteomes" id="UP000276133"/>
    </source>
</evidence>
<proteinExistence type="predicted"/>
<dbReference type="AlphaFoldDB" id="A0A3M7QK86"/>
<keyword evidence="2" id="KW-1185">Reference proteome</keyword>
<protein>
    <submittedName>
        <fullName evidence="1">Uncharacterized protein</fullName>
    </submittedName>
</protein>
<organism evidence="1 2">
    <name type="scientific">Brachionus plicatilis</name>
    <name type="common">Marine rotifer</name>
    <name type="synonym">Brachionus muelleri</name>
    <dbReference type="NCBI Taxonomy" id="10195"/>
    <lineage>
        <taxon>Eukaryota</taxon>
        <taxon>Metazoa</taxon>
        <taxon>Spiralia</taxon>
        <taxon>Gnathifera</taxon>
        <taxon>Rotifera</taxon>
        <taxon>Eurotatoria</taxon>
        <taxon>Monogononta</taxon>
        <taxon>Pseudotrocha</taxon>
        <taxon>Ploima</taxon>
        <taxon>Brachionidae</taxon>
        <taxon>Brachionus</taxon>
    </lineage>
</organism>
<comment type="caution">
    <text evidence="1">The sequence shown here is derived from an EMBL/GenBank/DDBJ whole genome shotgun (WGS) entry which is preliminary data.</text>
</comment>
<dbReference type="EMBL" id="REGN01005884">
    <property type="protein sequence ID" value="RNA11693.1"/>
    <property type="molecule type" value="Genomic_DNA"/>
</dbReference>
<sequence length="60" mass="6417">MCSCLKFSISSSKLDHLSSIRPRGGAVGTSTLFAVQHKLNVSALAKPRTMAITIPTIFLI</sequence>